<proteinExistence type="predicted"/>
<feature type="transmembrane region" description="Helical" evidence="1">
    <location>
        <begin position="24"/>
        <end position="43"/>
    </location>
</feature>
<evidence type="ECO:0000313" key="2">
    <source>
        <dbReference type="EMBL" id="MED6202606.1"/>
    </source>
</evidence>
<evidence type="ECO:0000256" key="1">
    <source>
        <dbReference type="SAM" id="Phobius"/>
    </source>
</evidence>
<name>A0ABU6XY73_9FABA</name>
<sequence>MGYGTRELYDACARKSKTRVPSRIAPCGPTSLFIVVLVLYPYWESMGWGFSLRIFQTFHVQVRAWKVGEASLLTYDSMPNLRTNSFGMMKSSREANLMNITRKNYKALEDQ</sequence>
<organism evidence="2 3">
    <name type="scientific">Stylosanthes scabra</name>
    <dbReference type="NCBI Taxonomy" id="79078"/>
    <lineage>
        <taxon>Eukaryota</taxon>
        <taxon>Viridiplantae</taxon>
        <taxon>Streptophyta</taxon>
        <taxon>Embryophyta</taxon>
        <taxon>Tracheophyta</taxon>
        <taxon>Spermatophyta</taxon>
        <taxon>Magnoliopsida</taxon>
        <taxon>eudicotyledons</taxon>
        <taxon>Gunneridae</taxon>
        <taxon>Pentapetalae</taxon>
        <taxon>rosids</taxon>
        <taxon>fabids</taxon>
        <taxon>Fabales</taxon>
        <taxon>Fabaceae</taxon>
        <taxon>Papilionoideae</taxon>
        <taxon>50 kb inversion clade</taxon>
        <taxon>dalbergioids sensu lato</taxon>
        <taxon>Dalbergieae</taxon>
        <taxon>Pterocarpus clade</taxon>
        <taxon>Stylosanthes</taxon>
    </lineage>
</organism>
<comment type="caution">
    <text evidence="2">The sequence shown here is derived from an EMBL/GenBank/DDBJ whole genome shotgun (WGS) entry which is preliminary data.</text>
</comment>
<keyword evidence="3" id="KW-1185">Reference proteome</keyword>
<dbReference type="Proteomes" id="UP001341840">
    <property type="component" value="Unassembled WGS sequence"/>
</dbReference>
<keyword evidence="1" id="KW-0472">Membrane</keyword>
<reference evidence="2 3" key="1">
    <citation type="journal article" date="2023" name="Plants (Basel)">
        <title>Bridging the Gap: Combining Genomics and Transcriptomics Approaches to Understand Stylosanthes scabra, an Orphan Legume from the Brazilian Caatinga.</title>
        <authorList>
            <person name="Ferreira-Neto J.R.C."/>
            <person name="da Silva M.D."/>
            <person name="Binneck E."/>
            <person name="de Melo N.F."/>
            <person name="da Silva R.H."/>
            <person name="de Melo A.L.T.M."/>
            <person name="Pandolfi V."/>
            <person name="Bustamante F.O."/>
            <person name="Brasileiro-Vidal A.C."/>
            <person name="Benko-Iseppon A.M."/>
        </authorList>
    </citation>
    <scope>NUCLEOTIDE SEQUENCE [LARGE SCALE GENOMIC DNA]</scope>
    <source>
        <tissue evidence="2">Leaves</tissue>
    </source>
</reference>
<keyword evidence="1" id="KW-0812">Transmembrane</keyword>
<evidence type="ECO:0000313" key="3">
    <source>
        <dbReference type="Proteomes" id="UP001341840"/>
    </source>
</evidence>
<keyword evidence="1" id="KW-1133">Transmembrane helix</keyword>
<accession>A0ABU6XY73</accession>
<dbReference type="EMBL" id="JASCZI010215944">
    <property type="protein sequence ID" value="MED6202606.1"/>
    <property type="molecule type" value="Genomic_DNA"/>
</dbReference>
<gene>
    <name evidence="2" type="ORF">PIB30_107260</name>
</gene>
<protein>
    <submittedName>
        <fullName evidence="2">Uncharacterized protein</fullName>
    </submittedName>
</protein>